<protein>
    <submittedName>
        <fullName evidence="1">Uncharacterized protein</fullName>
    </submittedName>
</protein>
<proteinExistence type="predicted"/>
<accession>Q6ZI87</accession>
<dbReference type="Proteomes" id="UP000000763">
    <property type="component" value="Chromosome 2"/>
</dbReference>
<evidence type="ECO:0000313" key="2">
    <source>
        <dbReference type="Proteomes" id="UP000000763"/>
    </source>
</evidence>
<dbReference type="AlphaFoldDB" id="Q6ZI87"/>
<name>Q6ZI87_ORYSJ</name>
<sequence>MVGSPNGKPTSFGSSHYFYPQCTKQKMQENRKTIVPAHPRTREQETEKAAILFLQVNEMNRLRLIMGSKSACQQEQERDLSRVQSGA</sequence>
<gene>
    <name evidence="1" type="primary">OJ1008_F08.9</name>
</gene>
<dbReference type="EMBL" id="AP004017">
    <property type="protein sequence ID" value="BAD15459.1"/>
    <property type="molecule type" value="Genomic_DNA"/>
</dbReference>
<organism evidence="1 2">
    <name type="scientific">Oryza sativa subsp. japonica</name>
    <name type="common">Rice</name>
    <dbReference type="NCBI Taxonomy" id="39947"/>
    <lineage>
        <taxon>Eukaryota</taxon>
        <taxon>Viridiplantae</taxon>
        <taxon>Streptophyta</taxon>
        <taxon>Embryophyta</taxon>
        <taxon>Tracheophyta</taxon>
        <taxon>Spermatophyta</taxon>
        <taxon>Magnoliopsida</taxon>
        <taxon>Liliopsida</taxon>
        <taxon>Poales</taxon>
        <taxon>Poaceae</taxon>
        <taxon>BOP clade</taxon>
        <taxon>Oryzoideae</taxon>
        <taxon>Oryzeae</taxon>
        <taxon>Oryzinae</taxon>
        <taxon>Oryza</taxon>
        <taxon>Oryza sativa</taxon>
    </lineage>
</organism>
<evidence type="ECO:0000313" key="1">
    <source>
        <dbReference type="EMBL" id="BAD15459.1"/>
    </source>
</evidence>
<reference evidence="2" key="2">
    <citation type="journal article" date="2008" name="Nucleic Acids Res.">
        <title>The rice annotation project database (RAP-DB): 2008 update.</title>
        <authorList>
            <consortium name="The rice annotation project (RAP)"/>
        </authorList>
    </citation>
    <scope>GENOME REANNOTATION</scope>
    <source>
        <strain evidence="2">cv. Nipponbare</strain>
    </source>
</reference>
<reference evidence="2" key="1">
    <citation type="journal article" date="2005" name="Nature">
        <title>The map-based sequence of the rice genome.</title>
        <authorList>
            <consortium name="International rice genome sequencing project (IRGSP)"/>
            <person name="Matsumoto T."/>
            <person name="Wu J."/>
            <person name="Kanamori H."/>
            <person name="Katayose Y."/>
            <person name="Fujisawa M."/>
            <person name="Namiki N."/>
            <person name="Mizuno H."/>
            <person name="Yamamoto K."/>
            <person name="Antonio B.A."/>
            <person name="Baba T."/>
            <person name="Sakata K."/>
            <person name="Nagamura Y."/>
            <person name="Aoki H."/>
            <person name="Arikawa K."/>
            <person name="Arita K."/>
            <person name="Bito T."/>
            <person name="Chiden Y."/>
            <person name="Fujitsuka N."/>
            <person name="Fukunaka R."/>
            <person name="Hamada M."/>
            <person name="Harada C."/>
            <person name="Hayashi A."/>
            <person name="Hijishita S."/>
            <person name="Honda M."/>
            <person name="Hosokawa S."/>
            <person name="Ichikawa Y."/>
            <person name="Idonuma A."/>
            <person name="Iijima M."/>
            <person name="Ikeda M."/>
            <person name="Ikeno M."/>
            <person name="Ito K."/>
            <person name="Ito S."/>
            <person name="Ito T."/>
            <person name="Ito Y."/>
            <person name="Ito Y."/>
            <person name="Iwabuchi A."/>
            <person name="Kamiya K."/>
            <person name="Karasawa W."/>
            <person name="Kurita K."/>
            <person name="Katagiri S."/>
            <person name="Kikuta A."/>
            <person name="Kobayashi H."/>
            <person name="Kobayashi N."/>
            <person name="Machita K."/>
            <person name="Maehara T."/>
            <person name="Masukawa M."/>
            <person name="Mizubayashi T."/>
            <person name="Mukai Y."/>
            <person name="Nagasaki H."/>
            <person name="Nagata Y."/>
            <person name="Naito S."/>
            <person name="Nakashima M."/>
            <person name="Nakama Y."/>
            <person name="Nakamichi Y."/>
            <person name="Nakamura M."/>
            <person name="Meguro A."/>
            <person name="Negishi M."/>
            <person name="Ohta I."/>
            <person name="Ohta T."/>
            <person name="Okamoto M."/>
            <person name="Ono N."/>
            <person name="Saji S."/>
            <person name="Sakaguchi M."/>
            <person name="Sakai K."/>
            <person name="Shibata M."/>
            <person name="Shimokawa T."/>
            <person name="Song J."/>
            <person name="Takazaki Y."/>
            <person name="Terasawa K."/>
            <person name="Tsugane M."/>
            <person name="Tsuji K."/>
            <person name="Ueda S."/>
            <person name="Waki K."/>
            <person name="Yamagata H."/>
            <person name="Yamamoto M."/>
            <person name="Yamamoto S."/>
            <person name="Yamane H."/>
            <person name="Yoshiki S."/>
            <person name="Yoshihara R."/>
            <person name="Yukawa K."/>
            <person name="Zhong H."/>
            <person name="Yano M."/>
            <person name="Yuan Q."/>
            <person name="Ouyang S."/>
            <person name="Liu J."/>
            <person name="Jones K.M."/>
            <person name="Gansberger K."/>
            <person name="Moffat K."/>
            <person name="Hill J."/>
            <person name="Bera J."/>
            <person name="Fadrosh D."/>
            <person name="Jin S."/>
            <person name="Johri S."/>
            <person name="Kim M."/>
            <person name="Overton L."/>
            <person name="Reardon M."/>
            <person name="Tsitrin T."/>
            <person name="Vuong H."/>
            <person name="Weaver B."/>
            <person name="Ciecko A."/>
            <person name="Tallon L."/>
            <person name="Jackson J."/>
            <person name="Pai G."/>
            <person name="Aken S.V."/>
            <person name="Utterback T."/>
            <person name="Reidmuller S."/>
            <person name="Feldblyum T."/>
            <person name="Hsiao J."/>
            <person name="Zismann V."/>
            <person name="Iobst S."/>
            <person name="de Vazeille A.R."/>
            <person name="Buell C.R."/>
            <person name="Ying K."/>
            <person name="Li Y."/>
            <person name="Lu T."/>
            <person name="Huang Y."/>
            <person name="Zhao Q."/>
            <person name="Feng Q."/>
            <person name="Zhang L."/>
            <person name="Zhu J."/>
            <person name="Weng Q."/>
            <person name="Mu J."/>
            <person name="Lu Y."/>
            <person name="Fan D."/>
            <person name="Liu Y."/>
            <person name="Guan J."/>
            <person name="Zhang Y."/>
            <person name="Yu S."/>
            <person name="Liu X."/>
            <person name="Zhang Y."/>
            <person name="Hong G."/>
            <person name="Han B."/>
            <person name="Choisne N."/>
            <person name="Demange N."/>
            <person name="Orjeda G."/>
            <person name="Samain S."/>
            <person name="Cattolico L."/>
            <person name="Pelletier E."/>
            <person name="Couloux A."/>
            <person name="Segurens B."/>
            <person name="Wincker P."/>
            <person name="D'Hont A."/>
            <person name="Scarpelli C."/>
            <person name="Weissenbach J."/>
            <person name="Salanoubat M."/>
            <person name="Quetier F."/>
            <person name="Yu Y."/>
            <person name="Kim H.R."/>
            <person name="Rambo T."/>
            <person name="Currie J."/>
            <person name="Collura K."/>
            <person name="Luo M."/>
            <person name="Yang T."/>
            <person name="Ammiraju J.S.S."/>
            <person name="Engler F."/>
            <person name="Soderlund C."/>
            <person name="Wing R.A."/>
            <person name="Palmer L.E."/>
            <person name="de la Bastide M."/>
            <person name="Spiegel L."/>
            <person name="Nascimento L."/>
            <person name="Zutavern T."/>
            <person name="O'Shaughnessy A."/>
            <person name="Dike S."/>
            <person name="Dedhia N."/>
            <person name="Preston R."/>
            <person name="Balija V."/>
            <person name="McCombie W.R."/>
            <person name="Chow T."/>
            <person name="Chen H."/>
            <person name="Chung M."/>
            <person name="Chen C."/>
            <person name="Shaw J."/>
            <person name="Wu H."/>
            <person name="Hsiao K."/>
            <person name="Chao Y."/>
            <person name="Chu M."/>
            <person name="Cheng C."/>
            <person name="Hour A."/>
            <person name="Lee P."/>
            <person name="Lin S."/>
            <person name="Lin Y."/>
            <person name="Liou J."/>
            <person name="Liu S."/>
            <person name="Hsing Y."/>
            <person name="Raghuvanshi S."/>
            <person name="Mohanty A."/>
            <person name="Bharti A.K."/>
            <person name="Gaur A."/>
            <person name="Gupta V."/>
            <person name="Kumar D."/>
            <person name="Ravi V."/>
            <person name="Vij S."/>
            <person name="Kapur A."/>
            <person name="Khurana P."/>
            <person name="Khurana P."/>
            <person name="Khurana J.P."/>
            <person name="Tyagi A.K."/>
            <person name="Gaikwad K."/>
            <person name="Singh A."/>
            <person name="Dalal V."/>
            <person name="Srivastava S."/>
            <person name="Dixit A."/>
            <person name="Pal A.K."/>
            <person name="Ghazi I.A."/>
            <person name="Yadav M."/>
            <person name="Pandit A."/>
            <person name="Bhargava A."/>
            <person name="Sureshbabu K."/>
            <person name="Batra K."/>
            <person name="Sharma T.R."/>
            <person name="Mohapatra T."/>
            <person name="Singh N.K."/>
            <person name="Messing J."/>
            <person name="Nelson A.B."/>
            <person name="Fuks G."/>
            <person name="Kavchok S."/>
            <person name="Keizer G."/>
            <person name="Linton E."/>
            <person name="Llaca V."/>
            <person name="Song R."/>
            <person name="Tanyolac B."/>
            <person name="Young S."/>
            <person name="Ho-Il K."/>
            <person name="Hahn J.H."/>
            <person name="Sangsakoo G."/>
            <person name="Vanavichit A."/>
            <person name="de Mattos Luiz.A.T."/>
            <person name="Zimmer P.D."/>
            <person name="Malone G."/>
            <person name="Dellagostin O."/>
            <person name="de Oliveira A.C."/>
            <person name="Bevan M."/>
            <person name="Bancroft I."/>
            <person name="Minx P."/>
            <person name="Cordum H."/>
            <person name="Wilson R."/>
            <person name="Cheng Z."/>
            <person name="Jin W."/>
            <person name="Jiang J."/>
            <person name="Leong S.A."/>
            <person name="Iwama H."/>
            <person name="Gojobori T."/>
            <person name="Itoh T."/>
            <person name="Niimura Y."/>
            <person name="Fujii Y."/>
            <person name="Habara T."/>
            <person name="Sakai H."/>
            <person name="Sato Y."/>
            <person name="Wilson G."/>
            <person name="Kumar K."/>
            <person name="McCouch S."/>
            <person name="Juretic N."/>
            <person name="Hoen D."/>
            <person name="Wright S."/>
            <person name="Bruskiewich R."/>
            <person name="Bureau T."/>
            <person name="Miyao A."/>
            <person name="Hirochika H."/>
            <person name="Nishikawa T."/>
            <person name="Kadowaki K."/>
            <person name="Sugiura M."/>
            <person name="Burr B."/>
            <person name="Sasaki T."/>
        </authorList>
    </citation>
    <scope>NUCLEOTIDE SEQUENCE [LARGE SCALE GENOMIC DNA]</scope>
    <source>
        <strain evidence="2">cv. Nipponbare</strain>
    </source>
</reference>